<evidence type="ECO:0000256" key="4">
    <source>
        <dbReference type="ARBA" id="ARBA00022984"/>
    </source>
</evidence>
<dbReference type="GO" id="GO:0071972">
    <property type="term" value="F:peptidoglycan L,D-transpeptidase activity"/>
    <property type="evidence" value="ECO:0007669"/>
    <property type="project" value="TreeGrafter"/>
</dbReference>
<keyword evidence="2" id="KW-0808">Transferase</keyword>
<feature type="active site" description="Proton donor/acceptor" evidence="6">
    <location>
        <position position="153"/>
    </location>
</feature>
<feature type="signal peptide" evidence="7">
    <location>
        <begin position="1"/>
        <end position="26"/>
    </location>
</feature>
<dbReference type="GO" id="GO:0005576">
    <property type="term" value="C:extracellular region"/>
    <property type="evidence" value="ECO:0007669"/>
    <property type="project" value="TreeGrafter"/>
</dbReference>
<dbReference type="InterPro" id="IPR005490">
    <property type="entry name" value="LD_TPept_cat_dom"/>
</dbReference>
<dbReference type="Pfam" id="PF03734">
    <property type="entry name" value="YkuD"/>
    <property type="match status" value="1"/>
</dbReference>
<evidence type="ECO:0000313" key="10">
    <source>
        <dbReference type="Proteomes" id="UP000229972"/>
    </source>
</evidence>
<dbReference type="GO" id="GO:0071555">
    <property type="term" value="P:cell wall organization"/>
    <property type="evidence" value="ECO:0007669"/>
    <property type="project" value="UniProtKB-UniRule"/>
</dbReference>
<keyword evidence="5 6" id="KW-0961">Cell wall biogenesis/degradation</keyword>
<dbReference type="AlphaFoldDB" id="A0A2H0V815"/>
<dbReference type="InterPro" id="IPR038063">
    <property type="entry name" value="Transpep_catalytic_dom"/>
</dbReference>
<evidence type="ECO:0000259" key="8">
    <source>
        <dbReference type="PROSITE" id="PS52029"/>
    </source>
</evidence>
<keyword evidence="3 6" id="KW-0133">Cell shape</keyword>
<dbReference type="GO" id="GO:0018104">
    <property type="term" value="P:peptidoglycan-protein cross-linking"/>
    <property type="evidence" value="ECO:0007669"/>
    <property type="project" value="TreeGrafter"/>
</dbReference>
<organism evidence="9 10">
    <name type="scientific">Candidatus Falkowbacteria bacterium CG10_big_fil_rev_8_21_14_0_10_37_18</name>
    <dbReference type="NCBI Taxonomy" id="1974562"/>
    <lineage>
        <taxon>Bacteria</taxon>
        <taxon>Candidatus Falkowiibacteriota</taxon>
    </lineage>
</organism>
<dbReference type="PANTHER" id="PTHR30582:SF2">
    <property type="entry name" value="L,D-TRANSPEPTIDASE YCIB-RELATED"/>
    <property type="match status" value="1"/>
</dbReference>
<dbReference type="SUPFAM" id="SSF141523">
    <property type="entry name" value="L,D-transpeptidase catalytic domain-like"/>
    <property type="match status" value="1"/>
</dbReference>
<keyword evidence="4 6" id="KW-0573">Peptidoglycan synthesis</keyword>
<dbReference type="InterPro" id="IPR050979">
    <property type="entry name" value="LD-transpeptidase"/>
</dbReference>
<evidence type="ECO:0000256" key="3">
    <source>
        <dbReference type="ARBA" id="ARBA00022960"/>
    </source>
</evidence>
<dbReference type="Proteomes" id="UP000229972">
    <property type="component" value="Unassembled WGS sequence"/>
</dbReference>
<name>A0A2H0V815_9BACT</name>
<accession>A0A2H0V815</accession>
<feature type="chain" id="PRO_5013567672" description="L,D-TPase catalytic domain-containing protein" evidence="7">
    <location>
        <begin position="27"/>
        <end position="201"/>
    </location>
</feature>
<evidence type="ECO:0000256" key="1">
    <source>
        <dbReference type="ARBA" id="ARBA00004752"/>
    </source>
</evidence>
<dbReference type="GO" id="GO:0016740">
    <property type="term" value="F:transferase activity"/>
    <property type="evidence" value="ECO:0007669"/>
    <property type="project" value="UniProtKB-KW"/>
</dbReference>
<dbReference type="GO" id="GO:0008360">
    <property type="term" value="P:regulation of cell shape"/>
    <property type="evidence" value="ECO:0007669"/>
    <property type="project" value="UniProtKB-UniRule"/>
</dbReference>
<dbReference type="PANTHER" id="PTHR30582">
    <property type="entry name" value="L,D-TRANSPEPTIDASE"/>
    <property type="match status" value="1"/>
</dbReference>
<protein>
    <recommendedName>
        <fullName evidence="8">L,D-TPase catalytic domain-containing protein</fullName>
    </recommendedName>
</protein>
<dbReference type="Gene3D" id="2.40.440.10">
    <property type="entry name" value="L,D-transpeptidase catalytic domain-like"/>
    <property type="match status" value="1"/>
</dbReference>
<comment type="pathway">
    <text evidence="1 6">Cell wall biogenesis; peptidoglycan biosynthesis.</text>
</comment>
<feature type="active site" description="Nucleophile" evidence="6">
    <location>
        <position position="177"/>
    </location>
</feature>
<evidence type="ECO:0000256" key="6">
    <source>
        <dbReference type="PROSITE-ProRule" id="PRU01373"/>
    </source>
</evidence>
<gene>
    <name evidence="9" type="ORF">COT93_03650</name>
</gene>
<evidence type="ECO:0000256" key="7">
    <source>
        <dbReference type="SAM" id="SignalP"/>
    </source>
</evidence>
<evidence type="ECO:0000256" key="5">
    <source>
        <dbReference type="ARBA" id="ARBA00023316"/>
    </source>
</evidence>
<dbReference type="PROSITE" id="PS52029">
    <property type="entry name" value="LD_TPASE"/>
    <property type="match status" value="1"/>
</dbReference>
<proteinExistence type="predicted"/>
<dbReference type="EMBL" id="PFAL01000033">
    <property type="protein sequence ID" value="PIR95208.1"/>
    <property type="molecule type" value="Genomic_DNA"/>
</dbReference>
<dbReference type="UniPathway" id="UPA00219"/>
<reference evidence="10" key="1">
    <citation type="submission" date="2017-09" db="EMBL/GenBank/DDBJ databases">
        <title>Depth-based differentiation of microbial function through sediment-hosted aquifers and enrichment of novel symbionts in the deep terrestrial subsurface.</title>
        <authorList>
            <person name="Probst A.J."/>
            <person name="Ladd B."/>
            <person name="Jarett J.K."/>
            <person name="Geller-Mcgrath D.E."/>
            <person name="Sieber C.M.K."/>
            <person name="Emerson J.B."/>
            <person name="Anantharaman K."/>
            <person name="Thomas B.C."/>
            <person name="Malmstrom R."/>
            <person name="Stieglmeier M."/>
            <person name="Klingl A."/>
            <person name="Woyke T."/>
            <person name="Ryan C.M."/>
            <person name="Banfield J.F."/>
        </authorList>
    </citation>
    <scope>NUCLEOTIDE SEQUENCE [LARGE SCALE GENOMIC DNA]</scope>
</reference>
<evidence type="ECO:0000313" key="9">
    <source>
        <dbReference type="EMBL" id="PIR95208.1"/>
    </source>
</evidence>
<sequence>MFRSLTFLLFFLFFTPGMFFGYQVQAATLATAPNPISSSEVTIIDPTLDSDGDGYPDVVEIDWGYDPFSTSTKRLTQKIEINLSEQKLIYYVDNKFRHEFSVSTGRPGMATPLGTFQVVNKAKKAWSAAYGLWMPFWMGLGGNGLRNGSIGIHELPVWPNGYREGEDHLGHPVSHGCIRLGLDSARYVYEHAPVGTEVVVK</sequence>
<evidence type="ECO:0000256" key="2">
    <source>
        <dbReference type="ARBA" id="ARBA00022679"/>
    </source>
</evidence>
<feature type="domain" description="L,D-TPase catalytic" evidence="8">
    <location>
        <begin position="77"/>
        <end position="201"/>
    </location>
</feature>
<comment type="caution">
    <text evidence="9">The sequence shown here is derived from an EMBL/GenBank/DDBJ whole genome shotgun (WGS) entry which is preliminary data.</text>
</comment>
<dbReference type="CDD" id="cd16913">
    <property type="entry name" value="YkuD_like"/>
    <property type="match status" value="1"/>
</dbReference>
<keyword evidence="7" id="KW-0732">Signal</keyword>